<feature type="compositionally biased region" description="Acidic residues" evidence="1">
    <location>
        <begin position="281"/>
        <end position="298"/>
    </location>
</feature>
<organism evidence="2 3">
    <name type="scientific">Halonotius roseus</name>
    <dbReference type="NCBI Taxonomy" id="2511997"/>
    <lineage>
        <taxon>Archaea</taxon>
        <taxon>Methanobacteriati</taxon>
        <taxon>Methanobacteriota</taxon>
        <taxon>Stenosarchaea group</taxon>
        <taxon>Halobacteria</taxon>
        <taxon>Halobacteriales</taxon>
        <taxon>Haloferacaceae</taxon>
        <taxon>Halonotius</taxon>
    </lineage>
</organism>
<keyword evidence="2" id="KW-0012">Acyltransferase</keyword>
<dbReference type="OrthoDB" id="105377at2157"/>
<dbReference type="InterPro" id="IPR007607">
    <property type="entry name" value="BacA/B"/>
</dbReference>
<feature type="region of interest" description="Disordered" evidence="1">
    <location>
        <begin position="276"/>
        <end position="473"/>
    </location>
</feature>
<gene>
    <name evidence="2" type="ORF">EWF95_12535</name>
</gene>
<feature type="compositionally biased region" description="Acidic residues" evidence="1">
    <location>
        <begin position="451"/>
        <end position="460"/>
    </location>
</feature>
<accession>A0A544QKQ8</accession>
<dbReference type="AlphaFoldDB" id="A0A544QKQ8"/>
<dbReference type="RefSeq" id="WP_142444426.1">
    <property type="nucleotide sequence ID" value="NZ_SESI01000004.1"/>
</dbReference>
<sequence>MNPPQNPIDELQIPDGTTVEEHDVVTDGDILIGSNSTVDFGLRGRTIAAGERVEFGRQIEADGDCRLDMWCTTDGSVLAGEDAYIGERVEINGQLLVSGDLDIGDDVTIEEGFEANGWIVTRNPVPVLVFYFIVLSQFLRRGDTDKADEFASALAGEGIEDRSPLVVPRGAEISDDAWRVSTPARIGDNCRIHGNIRAESITLGEGTTVFGSLRARDDIEVGAGTVIIGDVTTRGGTITLARGAHVRGDVACDDLVVNEGAEVDGTLRARGEMKLIRRTDDEEDDADADTAAESDVVDDSASADADTVEPETADADGTDSGPKMAYTAGNDAAEADSAADTDATATADADGADEQPTANASDPVGAAYTVGDDVDSESDAEPDADTDDQRSEPDSETAKTVGSHYLAGNGDAADDTPESEAAADDADSDDADTAAADADDTDDGAVIITDAESDDIALESDGDRGDPDSASDS</sequence>
<evidence type="ECO:0000313" key="3">
    <source>
        <dbReference type="Proteomes" id="UP000315385"/>
    </source>
</evidence>
<feature type="compositionally biased region" description="Low complexity" evidence="1">
    <location>
        <begin position="340"/>
        <end position="349"/>
    </location>
</feature>
<dbReference type="Gene3D" id="2.160.10.10">
    <property type="entry name" value="Hexapeptide repeat proteins"/>
    <property type="match status" value="2"/>
</dbReference>
<dbReference type="InterPro" id="IPR011004">
    <property type="entry name" value="Trimer_LpxA-like_sf"/>
</dbReference>
<reference evidence="2 3" key="1">
    <citation type="submission" date="2019-02" db="EMBL/GenBank/DDBJ databases">
        <title>Halonotius sp. a new haloqrchaeon isolated from saline water.</title>
        <authorList>
            <person name="Duran-Viseras A."/>
            <person name="Sanchez-Porro C."/>
            <person name="Ventosa A."/>
        </authorList>
    </citation>
    <scope>NUCLEOTIDE SEQUENCE [LARGE SCALE GENOMIC DNA]</scope>
    <source>
        <strain evidence="2 3">F9-27</strain>
    </source>
</reference>
<feature type="compositionally biased region" description="Acidic residues" evidence="1">
    <location>
        <begin position="412"/>
        <end position="443"/>
    </location>
</feature>
<dbReference type="Pfam" id="PF04519">
    <property type="entry name" value="Bactofilin"/>
    <property type="match status" value="1"/>
</dbReference>
<dbReference type="Proteomes" id="UP000315385">
    <property type="component" value="Unassembled WGS sequence"/>
</dbReference>
<dbReference type="SUPFAM" id="SSF51161">
    <property type="entry name" value="Trimeric LpxA-like enzymes"/>
    <property type="match status" value="1"/>
</dbReference>
<protein>
    <submittedName>
        <fullName evidence="2">Acyltransferase</fullName>
    </submittedName>
</protein>
<evidence type="ECO:0000256" key="1">
    <source>
        <dbReference type="SAM" id="MobiDB-lite"/>
    </source>
</evidence>
<comment type="caution">
    <text evidence="2">The sequence shown here is derived from an EMBL/GenBank/DDBJ whole genome shotgun (WGS) entry which is preliminary data.</text>
</comment>
<proteinExistence type="predicted"/>
<dbReference type="EMBL" id="SESI01000004">
    <property type="protein sequence ID" value="TQQ78952.1"/>
    <property type="molecule type" value="Genomic_DNA"/>
</dbReference>
<keyword evidence="3" id="KW-1185">Reference proteome</keyword>
<keyword evidence="2" id="KW-0808">Transferase</keyword>
<feature type="compositionally biased region" description="Basic and acidic residues" evidence="1">
    <location>
        <begin position="387"/>
        <end position="397"/>
    </location>
</feature>
<feature type="compositionally biased region" description="Acidic residues" evidence="1">
    <location>
        <begin position="306"/>
        <end position="317"/>
    </location>
</feature>
<evidence type="ECO:0000313" key="2">
    <source>
        <dbReference type="EMBL" id="TQQ78952.1"/>
    </source>
</evidence>
<name>A0A544QKQ8_9EURY</name>
<feature type="compositionally biased region" description="Acidic residues" evidence="1">
    <location>
        <begin position="372"/>
        <end position="386"/>
    </location>
</feature>
<dbReference type="GO" id="GO:0016746">
    <property type="term" value="F:acyltransferase activity"/>
    <property type="evidence" value="ECO:0007669"/>
    <property type="project" value="UniProtKB-KW"/>
</dbReference>